<name>A0ABZ0I1U6_9GAMM</name>
<reference evidence="5 6" key="1">
    <citation type="submission" date="2023-10" db="EMBL/GenBank/DDBJ databases">
        <title>Two novel species belonging to the OM43/NOR5 clade.</title>
        <authorList>
            <person name="Park M."/>
        </authorList>
    </citation>
    <scope>NUCLEOTIDE SEQUENCE [LARGE SCALE GENOMIC DNA]</scope>
    <source>
        <strain evidence="5 6">IMCC43200</strain>
    </source>
</reference>
<dbReference type="PRINTS" id="PR01438">
    <property type="entry name" value="UNVRSLSTRESS"/>
</dbReference>
<evidence type="ECO:0000256" key="3">
    <source>
        <dbReference type="ARBA" id="ARBA00022840"/>
    </source>
</evidence>
<dbReference type="CDD" id="cd00293">
    <property type="entry name" value="USP-like"/>
    <property type="match status" value="1"/>
</dbReference>
<feature type="domain" description="UspA" evidence="4">
    <location>
        <begin position="158"/>
        <end position="303"/>
    </location>
</feature>
<dbReference type="InterPro" id="IPR006016">
    <property type="entry name" value="UspA"/>
</dbReference>
<gene>
    <name evidence="5" type="ORF">R0135_15200</name>
</gene>
<evidence type="ECO:0000313" key="5">
    <source>
        <dbReference type="EMBL" id="WOJ93115.1"/>
    </source>
</evidence>
<dbReference type="Proteomes" id="UP001626537">
    <property type="component" value="Chromosome"/>
</dbReference>
<dbReference type="InterPro" id="IPR014729">
    <property type="entry name" value="Rossmann-like_a/b/a_fold"/>
</dbReference>
<organism evidence="5 6">
    <name type="scientific">Congregibacter variabilis</name>
    <dbReference type="NCBI Taxonomy" id="3081200"/>
    <lineage>
        <taxon>Bacteria</taxon>
        <taxon>Pseudomonadati</taxon>
        <taxon>Pseudomonadota</taxon>
        <taxon>Gammaproteobacteria</taxon>
        <taxon>Cellvibrionales</taxon>
        <taxon>Halieaceae</taxon>
        <taxon>Congregibacter</taxon>
    </lineage>
</organism>
<keyword evidence="3" id="KW-0067">ATP-binding</keyword>
<dbReference type="SUPFAM" id="SSF52402">
    <property type="entry name" value="Adenine nucleotide alpha hydrolases-like"/>
    <property type="match status" value="2"/>
</dbReference>
<sequence>MELVADRVGLGELPKVLICADKPRSAAKILPHAKALAAALDADLTLLHIMEAHNSTFVPADPVEWECSRREAEAFVGALASAHSSPDRSISTRVLQGCPSDQIATCVSNGLDDVVVLCRSTADTPGLLGQTVRNVVDKVDSSVLVIPPDTVNAKKPPYRRVLLPLDGSPRAEVAISIAAKIARDQGADIVLVHAVPQPDLIAVVPLETEDIELRDRLQRRNERVAQNYLERQCEQIRGLGVAARPLVLVDGDVRRQLKGAIASESADLVVISSYGNGGHADVSAGDMAIFLLANASAPVLMVRQARGVRGGHVHAPAQSNGVRQPTGAS</sequence>
<keyword evidence="6" id="KW-1185">Reference proteome</keyword>
<comment type="similarity">
    <text evidence="1">Belongs to the universal stress protein A family.</text>
</comment>
<dbReference type="Gene3D" id="3.40.50.620">
    <property type="entry name" value="HUPs"/>
    <property type="match status" value="2"/>
</dbReference>
<dbReference type="PANTHER" id="PTHR46268">
    <property type="entry name" value="STRESS RESPONSE PROTEIN NHAX"/>
    <property type="match status" value="1"/>
</dbReference>
<evidence type="ECO:0000256" key="1">
    <source>
        <dbReference type="ARBA" id="ARBA00008791"/>
    </source>
</evidence>
<proteinExistence type="inferred from homology"/>
<keyword evidence="2" id="KW-0547">Nucleotide-binding</keyword>
<dbReference type="Pfam" id="PF00582">
    <property type="entry name" value="Usp"/>
    <property type="match status" value="2"/>
</dbReference>
<dbReference type="PANTHER" id="PTHR46268:SF27">
    <property type="entry name" value="UNIVERSAL STRESS PROTEIN RV2623"/>
    <property type="match status" value="1"/>
</dbReference>
<feature type="domain" description="UspA" evidence="4">
    <location>
        <begin position="15"/>
        <end position="147"/>
    </location>
</feature>
<dbReference type="EMBL" id="CP136864">
    <property type="protein sequence ID" value="WOJ93115.1"/>
    <property type="molecule type" value="Genomic_DNA"/>
</dbReference>
<protein>
    <submittedName>
        <fullName evidence="5">Universal stress protein</fullName>
    </submittedName>
</protein>
<accession>A0ABZ0I1U6</accession>
<evidence type="ECO:0000256" key="2">
    <source>
        <dbReference type="ARBA" id="ARBA00022741"/>
    </source>
</evidence>
<dbReference type="RefSeq" id="WP_407347773.1">
    <property type="nucleotide sequence ID" value="NZ_CP136864.1"/>
</dbReference>
<evidence type="ECO:0000259" key="4">
    <source>
        <dbReference type="Pfam" id="PF00582"/>
    </source>
</evidence>
<evidence type="ECO:0000313" key="6">
    <source>
        <dbReference type="Proteomes" id="UP001626537"/>
    </source>
</evidence>
<dbReference type="InterPro" id="IPR006015">
    <property type="entry name" value="Universal_stress_UspA"/>
</dbReference>